<organism evidence="8 9">
    <name type="scientific">Phascolomyces articulosus</name>
    <dbReference type="NCBI Taxonomy" id="60185"/>
    <lineage>
        <taxon>Eukaryota</taxon>
        <taxon>Fungi</taxon>
        <taxon>Fungi incertae sedis</taxon>
        <taxon>Mucoromycota</taxon>
        <taxon>Mucoromycotina</taxon>
        <taxon>Mucoromycetes</taxon>
        <taxon>Mucorales</taxon>
        <taxon>Lichtheimiaceae</taxon>
        <taxon>Phascolomyces</taxon>
    </lineage>
</organism>
<dbReference type="PANTHER" id="PTHR44313:SF1">
    <property type="entry name" value="DNAJ HOMOLOG SUBFAMILY C MEMBER 17"/>
    <property type="match status" value="1"/>
</dbReference>
<dbReference type="InterPro" id="IPR000504">
    <property type="entry name" value="RRM_dom"/>
</dbReference>
<evidence type="ECO:0000256" key="1">
    <source>
        <dbReference type="ARBA" id="ARBA00004123"/>
    </source>
</evidence>
<dbReference type="SMART" id="SM00271">
    <property type="entry name" value="DnaJ"/>
    <property type="match status" value="1"/>
</dbReference>
<feature type="compositionally biased region" description="Basic and acidic residues" evidence="6">
    <location>
        <begin position="102"/>
        <end position="113"/>
    </location>
</feature>
<dbReference type="GO" id="GO:0003723">
    <property type="term" value="F:RNA binding"/>
    <property type="evidence" value="ECO:0007669"/>
    <property type="project" value="InterPro"/>
</dbReference>
<reference evidence="8" key="2">
    <citation type="submission" date="2023-02" db="EMBL/GenBank/DDBJ databases">
        <authorList>
            <consortium name="DOE Joint Genome Institute"/>
            <person name="Mondo S.J."/>
            <person name="Chang Y."/>
            <person name="Wang Y."/>
            <person name="Ahrendt S."/>
            <person name="Andreopoulos W."/>
            <person name="Barry K."/>
            <person name="Beard J."/>
            <person name="Benny G.L."/>
            <person name="Blankenship S."/>
            <person name="Bonito G."/>
            <person name="Cuomo C."/>
            <person name="Desiro A."/>
            <person name="Gervers K.A."/>
            <person name="Hundley H."/>
            <person name="Kuo A."/>
            <person name="LaButti K."/>
            <person name="Lang B.F."/>
            <person name="Lipzen A."/>
            <person name="O'Donnell K."/>
            <person name="Pangilinan J."/>
            <person name="Reynolds N."/>
            <person name="Sandor L."/>
            <person name="Smith M.W."/>
            <person name="Tsang A."/>
            <person name="Grigoriev I.V."/>
            <person name="Stajich J.E."/>
            <person name="Spatafora J.W."/>
        </authorList>
    </citation>
    <scope>NUCLEOTIDE SEQUENCE</scope>
    <source>
        <strain evidence="8">RSA 2281</strain>
    </source>
</reference>
<dbReference type="InterPro" id="IPR001623">
    <property type="entry name" value="DnaJ_domain"/>
</dbReference>
<feature type="region of interest" description="Disordered" evidence="6">
    <location>
        <begin position="85"/>
        <end position="114"/>
    </location>
</feature>
<dbReference type="PROSITE" id="PS50076">
    <property type="entry name" value="DNAJ_2"/>
    <property type="match status" value="1"/>
</dbReference>
<evidence type="ECO:0000256" key="4">
    <source>
        <dbReference type="ARBA" id="ARBA00023186"/>
    </source>
</evidence>
<dbReference type="PANTHER" id="PTHR44313">
    <property type="entry name" value="DNAJ HOMOLOG SUBFAMILY C MEMBER 17"/>
    <property type="match status" value="1"/>
</dbReference>
<feature type="compositionally biased region" description="Polar residues" evidence="6">
    <location>
        <begin position="304"/>
        <end position="313"/>
    </location>
</feature>
<reference evidence="8" key="1">
    <citation type="journal article" date="2022" name="IScience">
        <title>Evolution of zygomycete secretomes and the origins of terrestrial fungal ecologies.</title>
        <authorList>
            <person name="Chang Y."/>
            <person name="Wang Y."/>
            <person name="Mondo S."/>
            <person name="Ahrendt S."/>
            <person name="Andreopoulos W."/>
            <person name="Barry K."/>
            <person name="Beard J."/>
            <person name="Benny G.L."/>
            <person name="Blankenship S."/>
            <person name="Bonito G."/>
            <person name="Cuomo C."/>
            <person name="Desiro A."/>
            <person name="Gervers K.A."/>
            <person name="Hundley H."/>
            <person name="Kuo A."/>
            <person name="LaButti K."/>
            <person name="Lang B.F."/>
            <person name="Lipzen A."/>
            <person name="O'Donnell K."/>
            <person name="Pangilinan J."/>
            <person name="Reynolds N."/>
            <person name="Sandor L."/>
            <person name="Smith M.E."/>
            <person name="Tsang A."/>
            <person name="Grigoriev I.V."/>
            <person name="Stajich J.E."/>
            <person name="Spatafora J.W."/>
        </authorList>
    </citation>
    <scope>NUCLEOTIDE SEQUENCE</scope>
    <source>
        <strain evidence="8">RSA 2281</strain>
    </source>
</reference>
<keyword evidence="5" id="KW-0539">Nucleus</keyword>
<evidence type="ECO:0000256" key="6">
    <source>
        <dbReference type="SAM" id="MobiDB-lite"/>
    </source>
</evidence>
<dbReference type="GO" id="GO:0005681">
    <property type="term" value="C:spliceosomal complex"/>
    <property type="evidence" value="ECO:0007669"/>
    <property type="project" value="TreeGrafter"/>
</dbReference>
<feature type="region of interest" description="Disordered" evidence="6">
    <location>
        <begin position="258"/>
        <end position="315"/>
    </location>
</feature>
<dbReference type="Gene3D" id="1.10.287.110">
    <property type="entry name" value="DnaJ domain"/>
    <property type="match status" value="1"/>
</dbReference>
<protein>
    <recommendedName>
        <fullName evidence="7">J domain-containing protein</fullName>
    </recommendedName>
</protein>
<evidence type="ECO:0000259" key="7">
    <source>
        <dbReference type="PROSITE" id="PS50076"/>
    </source>
</evidence>
<dbReference type="Proteomes" id="UP001209540">
    <property type="component" value="Unassembled WGS sequence"/>
</dbReference>
<dbReference type="InterPro" id="IPR036869">
    <property type="entry name" value="J_dom_sf"/>
</dbReference>
<dbReference type="CDD" id="cd06257">
    <property type="entry name" value="DnaJ"/>
    <property type="match status" value="1"/>
</dbReference>
<evidence type="ECO:0000313" key="8">
    <source>
        <dbReference type="EMBL" id="KAI9262372.1"/>
    </source>
</evidence>
<accession>A0AAD5PDJ1</accession>
<comment type="subcellular location">
    <subcellularLocation>
        <location evidence="2">Cytoplasm</location>
    </subcellularLocation>
    <subcellularLocation>
        <location evidence="1">Nucleus</location>
    </subcellularLocation>
</comment>
<keyword evidence="4" id="KW-0143">Chaperone</keyword>
<proteinExistence type="predicted"/>
<dbReference type="GO" id="GO:0000390">
    <property type="term" value="P:spliceosomal complex disassembly"/>
    <property type="evidence" value="ECO:0007669"/>
    <property type="project" value="TreeGrafter"/>
</dbReference>
<sequence>MSEKKVDAEVNYYELLGVRVEATPKEIKKAYRLKALELHPDKNPSPDAGALFHTISQAYEVLLDEKAKASYDHLLKARLERMKKKTEMDSKRRAAQTELEERENQAKKAKMEQDQAEAQYYAELARIRAEGAKRREEWREQEMKAAEEEKIPEPTELDLALKIKWKRKKHTFTEESLEKILNPIGKVDTIAIAEKKKGTALVVFKTVVDAHAVLTSKETHPSLAPFETIDWYTGKEPAMVTRMNEDRKRMQEAKKKAEEMNSFGAPSSGTPSGKPLFAMGNSTNGTAGGGGQSSFFKNLKMPSAKSSFSNAPSLSDKEYEAMTLMKLRQAERERMLEQIKREEAS</sequence>
<dbReference type="InterPro" id="IPR012677">
    <property type="entry name" value="Nucleotide-bd_a/b_plait_sf"/>
</dbReference>
<dbReference type="SUPFAM" id="SSF54928">
    <property type="entry name" value="RNA-binding domain, RBD"/>
    <property type="match status" value="1"/>
</dbReference>
<dbReference type="EMBL" id="JAIXMP010000014">
    <property type="protein sequence ID" value="KAI9262372.1"/>
    <property type="molecule type" value="Genomic_DNA"/>
</dbReference>
<dbReference type="PRINTS" id="PR00625">
    <property type="entry name" value="JDOMAIN"/>
</dbReference>
<dbReference type="PROSITE" id="PS00636">
    <property type="entry name" value="DNAJ_1"/>
    <property type="match status" value="1"/>
</dbReference>
<evidence type="ECO:0000256" key="3">
    <source>
        <dbReference type="ARBA" id="ARBA00022490"/>
    </source>
</evidence>
<dbReference type="InterPro" id="IPR052094">
    <property type="entry name" value="Pre-mRNA-splicing_ERAD"/>
</dbReference>
<comment type="caution">
    <text evidence="8">The sequence shown here is derived from an EMBL/GenBank/DDBJ whole genome shotgun (WGS) entry which is preliminary data.</text>
</comment>
<keyword evidence="3" id="KW-0963">Cytoplasm</keyword>
<feature type="domain" description="J" evidence="7">
    <location>
        <begin position="11"/>
        <end position="75"/>
    </location>
</feature>
<dbReference type="InterPro" id="IPR018253">
    <property type="entry name" value="DnaJ_domain_CS"/>
</dbReference>
<dbReference type="SUPFAM" id="SSF46565">
    <property type="entry name" value="Chaperone J-domain"/>
    <property type="match status" value="1"/>
</dbReference>
<evidence type="ECO:0000313" key="9">
    <source>
        <dbReference type="Proteomes" id="UP001209540"/>
    </source>
</evidence>
<gene>
    <name evidence="8" type="ORF">BDA99DRAFT_511033</name>
</gene>
<evidence type="ECO:0000256" key="5">
    <source>
        <dbReference type="ARBA" id="ARBA00023242"/>
    </source>
</evidence>
<dbReference type="Pfam" id="PF00226">
    <property type="entry name" value="DnaJ"/>
    <property type="match status" value="1"/>
</dbReference>
<evidence type="ECO:0000256" key="2">
    <source>
        <dbReference type="ARBA" id="ARBA00004496"/>
    </source>
</evidence>
<dbReference type="Gene3D" id="3.30.70.330">
    <property type="match status" value="1"/>
</dbReference>
<name>A0AAD5PDJ1_9FUNG</name>
<dbReference type="AlphaFoldDB" id="A0AAD5PDJ1"/>
<dbReference type="Pfam" id="PF00076">
    <property type="entry name" value="RRM_1"/>
    <property type="match status" value="1"/>
</dbReference>
<dbReference type="InterPro" id="IPR035979">
    <property type="entry name" value="RBD_domain_sf"/>
</dbReference>
<keyword evidence="9" id="KW-1185">Reference proteome</keyword>
<dbReference type="GO" id="GO:0005737">
    <property type="term" value="C:cytoplasm"/>
    <property type="evidence" value="ECO:0007669"/>
    <property type="project" value="UniProtKB-SubCell"/>
</dbReference>